<keyword evidence="1" id="KW-0812">Transmembrane</keyword>
<evidence type="ECO:0000256" key="1">
    <source>
        <dbReference type="SAM" id="Phobius"/>
    </source>
</evidence>
<dbReference type="EMBL" id="DXHS01000121">
    <property type="protein sequence ID" value="HIW03090.1"/>
    <property type="molecule type" value="Genomic_DNA"/>
</dbReference>
<sequence length="159" mass="18017">MTVKEAEEQYYREVEEHIELHISHVKKMYIALSIVGVLMLIVGIILTLIGFTSQGYKSESIGALLEKIFGITLLCVGAGIVLYINIYRITETKKGPKNFLPQLKNLYLNYLRCENMNDSDKEFYKQELENVRNMELVNAINTAAASISAAVMLSTLHKQ</sequence>
<gene>
    <name evidence="2" type="ORF">H9892_07105</name>
</gene>
<feature type="transmembrane region" description="Helical" evidence="1">
    <location>
        <begin position="68"/>
        <end position="87"/>
    </location>
</feature>
<feature type="transmembrane region" description="Helical" evidence="1">
    <location>
        <begin position="29"/>
        <end position="56"/>
    </location>
</feature>
<reference evidence="2" key="2">
    <citation type="submission" date="2021-04" db="EMBL/GenBank/DDBJ databases">
        <authorList>
            <person name="Gilroy R."/>
        </authorList>
    </citation>
    <scope>NUCLEOTIDE SEQUENCE</scope>
    <source>
        <strain evidence="2">12435</strain>
    </source>
</reference>
<accession>A0A9D1Q1X4</accession>
<comment type="caution">
    <text evidence="2">The sequence shown here is derived from an EMBL/GenBank/DDBJ whole genome shotgun (WGS) entry which is preliminary data.</text>
</comment>
<evidence type="ECO:0000313" key="2">
    <source>
        <dbReference type="EMBL" id="HIW03090.1"/>
    </source>
</evidence>
<organism evidence="2 3">
    <name type="scientific">Candidatus Protoclostridium stercorigallinarum</name>
    <dbReference type="NCBI Taxonomy" id="2838741"/>
    <lineage>
        <taxon>Bacteria</taxon>
        <taxon>Bacillati</taxon>
        <taxon>Bacillota</taxon>
        <taxon>Clostridia</taxon>
        <taxon>Candidatus Protoclostridium</taxon>
    </lineage>
</organism>
<keyword evidence="1" id="KW-0472">Membrane</keyword>
<protein>
    <submittedName>
        <fullName evidence="2">Uncharacterized protein</fullName>
    </submittedName>
</protein>
<proteinExistence type="predicted"/>
<dbReference type="Proteomes" id="UP000823990">
    <property type="component" value="Unassembled WGS sequence"/>
</dbReference>
<dbReference type="AlphaFoldDB" id="A0A9D1Q1X4"/>
<evidence type="ECO:0000313" key="3">
    <source>
        <dbReference type="Proteomes" id="UP000823990"/>
    </source>
</evidence>
<name>A0A9D1Q1X4_9FIRM</name>
<reference evidence="2" key="1">
    <citation type="journal article" date="2021" name="PeerJ">
        <title>Extensive microbial diversity within the chicken gut microbiome revealed by metagenomics and culture.</title>
        <authorList>
            <person name="Gilroy R."/>
            <person name="Ravi A."/>
            <person name="Getino M."/>
            <person name="Pursley I."/>
            <person name="Horton D.L."/>
            <person name="Alikhan N.F."/>
            <person name="Baker D."/>
            <person name="Gharbi K."/>
            <person name="Hall N."/>
            <person name="Watson M."/>
            <person name="Adriaenssens E.M."/>
            <person name="Foster-Nyarko E."/>
            <person name="Jarju S."/>
            <person name="Secka A."/>
            <person name="Antonio M."/>
            <person name="Oren A."/>
            <person name="Chaudhuri R.R."/>
            <person name="La Ragione R."/>
            <person name="Hildebrand F."/>
            <person name="Pallen M.J."/>
        </authorList>
    </citation>
    <scope>NUCLEOTIDE SEQUENCE</scope>
    <source>
        <strain evidence="2">12435</strain>
    </source>
</reference>
<keyword evidence="1" id="KW-1133">Transmembrane helix</keyword>